<proteinExistence type="inferred from homology"/>
<evidence type="ECO:0000256" key="1">
    <source>
        <dbReference type="ARBA" id="ARBA00010424"/>
    </source>
</evidence>
<protein>
    <submittedName>
        <fullName evidence="2">Phosphosulfolactate synthase</fullName>
    </submittedName>
</protein>
<reference evidence="2 3" key="1">
    <citation type="submission" date="2018-08" db="EMBL/GenBank/DDBJ databases">
        <title>Bacillus jemisoniae sp. nov., Bacillus chryseoplanitiae sp. nov., Bacillus resnikiae sp. nov., and Bacillus frankliniae sp. nov., isolated from Viking spacecraft and associated surfaces.</title>
        <authorList>
            <person name="Seuylemezian A."/>
            <person name="Vaishampayan P."/>
        </authorList>
    </citation>
    <scope>NUCLEOTIDE SEQUENCE [LARGE SCALE GENOMIC DNA]</scope>
    <source>
        <strain evidence="2 3">JJ-247</strain>
    </source>
</reference>
<name>A0A398BIE0_9BACI</name>
<evidence type="ECO:0000313" key="3">
    <source>
        <dbReference type="Proteomes" id="UP000265816"/>
    </source>
</evidence>
<comment type="caution">
    <text evidence="2">The sequence shown here is derived from an EMBL/GenBank/DDBJ whole genome shotgun (WGS) entry which is preliminary data.</text>
</comment>
<gene>
    <name evidence="2" type="ORF">D1970_00760</name>
</gene>
<dbReference type="SUPFAM" id="SSF102110">
    <property type="entry name" value="(2r)-phospho-3-sulfolactate synthase ComA"/>
    <property type="match status" value="1"/>
</dbReference>
<dbReference type="EMBL" id="QWVT01000002">
    <property type="protein sequence ID" value="RID88811.1"/>
    <property type="molecule type" value="Genomic_DNA"/>
</dbReference>
<evidence type="ECO:0000313" key="2">
    <source>
        <dbReference type="EMBL" id="RID88811.1"/>
    </source>
</evidence>
<dbReference type="RefSeq" id="WP_119110974.1">
    <property type="nucleotide sequence ID" value="NZ_CBCSEO010000004.1"/>
</dbReference>
<dbReference type="Pfam" id="PF02679">
    <property type="entry name" value="ComA"/>
    <property type="match status" value="1"/>
</dbReference>
<dbReference type="PANTHER" id="PTHR48413:SF1">
    <property type="entry name" value="PROTEIN HEAT-STRESS-ASSOCIATED 32"/>
    <property type="match status" value="1"/>
</dbReference>
<keyword evidence="3" id="KW-1185">Reference proteome</keyword>
<dbReference type="InterPro" id="IPR003830">
    <property type="entry name" value="ComA_synth"/>
</dbReference>
<dbReference type="Gene3D" id="3.20.20.70">
    <property type="entry name" value="Aldolase class I"/>
    <property type="match status" value="1"/>
</dbReference>
<dbReference type="PANTHER" id="PTHR48413">
    <property type="match status" value="1"/>
</dbReference>
<dbReference type="InterPro" id="IPR036112">
    <property type="entry name" value="ComA_synth_sf"/>
</dbReference>
<sequence length="262" mass="29200">MRIDQLMLPEREEKPRTSGITVLIDNGVPLNFFRDTVISSGKYIDFVKFGWGTSLVTEQLSEKIACLRYHDIEFFFGGTLFEKFASQGKVESFHRYCKKSGCRYVEISNGTIEMTNSEKALYIEQFSRDFSVFSEVGSKSGEISDGQNSSQWIDWICEDLNAGAKKVITETRESGTSGLCRSNGEIRLDIIGDIVASGIDLDSVIFEAPSKRIQTELIKAAGADVNLANISFSDTIPLETLRLGLRSDTFHLFKGDAVNARN</sequence>
<accession>A0A398BIE0</accession>
<dbReference type="Proteomes" id="UP000265816">
    <property type="component" value="Unassembled WGS sequence"/>
</dbReference>
<dbReference type="OrthoDB" id="7809088at2"/>
<comment type="similarity">
    <text evidence="1">Belongs to the phosphosulfolactate synthase family.</text>
</comment>
<dbReference type="InterPro" id="IPR013785">
    <property type="entry name" value="Aldolase_TIM"/>
</dbReference>
<dbReference type="AlphaFoldDB" id="A0A398BIE0"/>
<organism evidence="2 3">
    <name type="scientific">Mesobacillus zeae</name>
    <dbReference type="NCBI Taxonomy" id="1917180"/>
    <lineage>
        <taxon>Bacteria</taxon>
        <taxon>Bacillati</taxon>
        <taxon>Bacillota</taxon>
        <taxon>Bacilli</taxon>
        <taxon>Bacillales</taxon>
        <taxon>Bacillaceae</taxon>
        <taxon>Mesobacillus</taxon>
    </lineage>
</organism>